<organism evidence="3 4">
    <name type="scientific">Ajellomyces capsulatus</name>
    <name type="common">Darling's disease fungus</name>
    <name type="synonym">Histoplasma capsulatum</name>
    <dbReference type="NCBI Taxonomy" id="5037"/>
    <lineage>
        <taxon>Eukaryota</taxon>
        <taxon>Fungi</taxon>
        <taxon>Dikarya</taxon>
        <taxon>Ascomycota</taxon>
        <taxon>Pezizomycotina</taxon>
        <taxon>Eurotiomycetes</taxon>
        <taxon>Eurotiomycetidae</taxon>
        <taxon>Onygenales</taxon>
        <taxon>Ajellomycetaceae</taxon>
        <taxon>Histoplasma</taxon>
    </lineage>
</organism>
<comment type="caution">
    <text evidence="3">The sequence shown here is derived from an EMBL/GenBank/DDBJ whole genome shotgun (WGS) entry which is preliminary data.</text>
</comment>
<feature type="region of interest" description="Disordered" evidence="1">
    <location>
        <begin position="53"/>
        <end position="72"/>
    </location>
</feature>
<dbReference type="AlphaFoldDB" id="A0A8H8D7U5"/>
<feature type="transmembrane region" description="Helical" evidence="2">
    <location>
        <begin position="25"/>
        <end position="48"/>
    </location>
</feature>
<sequence>MSDLMKLSAEIIQLITQYSDSEKNIYFFTLMWSLQQYLILIATGSSLLRPKGASVKSKTTRSCLQSQDSPPW</sequence>
<evidence type="ECO:0000313" key="4">
    <source>
        <dbReference type="Proteomes" id="UP000670092"/>
    </source>
</evidence>
<dbReference type="EMBL" id="JAEVHI010000001">
    <property type="protein sequence ID" value="KAG5302898.1"/>
    <property type="molecule type" value="Genomic_DNA"/>
</dbReference>
<gene>
    <name evidence="3" type="ORF">I7I52_00688</name>
</gene>
<keyword evidence="2" id="KW-1133">Transmembrane helix</keyword>
<name>A0A8H8D7U5_AJECA</name>
<evidence type="ECO:0000256" key="1">
    <source>
        <dbReference type="SAM" id="MobiDB-lite"/>
    </source>
</evidence>
<keyword evidence="2" id="KW-0812">Transmembrane</keyword>
<dbReference type="Proteomes" id="UP000670092">
    <property type="component" value="Unassembled WGS sequence"/>
</dbReference>
<evidence type="ECO:0000313" key="3">
    <source>
        <dbReference type="EMBL" id="KAG5302898.1"/>
    </source>
</evidence>
<accession>A0A8H8D7U5</accession>
<reference evidence="3 4" key="1">
    <citation type="submission" date="2021-01" db="EMBL/GenBank/DDBJ databases">
        <title>Chromosome-level genome assembly of a human fungal pathogen reveals clustering of transcriptionally co-regulated genes.</title>
        <authorList>
            <person name="Voorhies M."/>
            <person name="Cohen S."/>
            <person name="Shea T.P."/>
            <person name="Petrus S."/>
            <person name="Munoz J.F."/>
            <person name="Poplawski S."/>
            <person name="Goldman W.E."/>
            <person name="Michael T."/>
            <person name="Cuomo C.A."/>
            <person name="Sil A."/>
            <person name="Beyhan S."/>
        </authorList>
    </citation>
    <scope>NUCLEOTIDE SEQUENCE [LARGE SCALE GENOMIC DNA]</scope>
    <source>
        <strain evidence="3 4">G184AR</strain>
    </source>
</reference>
<feature type="compositionally biased region" description="Polar residues" evidence="1">
    <location>
        <begin position="56"/>
        <end position="72"/>
    </location>
</feature>
<proteinExistence type="predicted"/>
<evidence type="ECO:0000256" key="2">
    <source>
        <dbReference type="SAM" id="Phobius"/>
    </source>
</evidence>
<protein>
    <submittedName>
        <fullName evidence="3">Uncharacterized protein</fullName>
    </submittedName>
</protein>
<keyword evidence="2" id="KW-0472">Membrane</keyword>
<dbReference type="VEuPathDB" id="FungiDB:I7I52_00688"/>